<gene>
    <name evidence="2" type="ORF">GCM10011342_28660</name>
</gene>
<dbReference type="AlphaFoldDB" id="A0A8J2V342"/>
<dbReference type="Proteomes" id="UP000613582">
    <property type="component" value="Unassembled WGS sequence"/>
</dbReference>
<protein>
    <recommendedName>
        <fullName evidence="4">Lipoprotein</fullName>
    </recommendedName>
</protein>
<feature type="signal peptide" evidence="1">
    <location>
        <begin position="1"/>
        <end position="21"/>
    </location>
</feature>
<comment type="caution">
    <text evidence="2">The sequence shown here is derived from an EMBL/GenBank/DDBJ whole genome shotgun (WGS) entry which is preliminary data.</text>
</comment>
<name>A0A8J2V342_9PROT</name>
<keyword evidence="3" id="KW-1185">Reference proteome</keyword>
<organism evidence="2 3">
    <name type="scientific">Aquisalinus flavus</name>
    <dbReference type="NCBI Taxonomy" id="1526572"/>
    <lineage>
        <taxon>Bacteria</taxon>
        <taxon>Pseudomonadati</taxon>
        <taxon>Pseudomonadota</taxon>
        <taxon>Alphaproteobacteria</taxon>
        <taxon>Parvularculales</taxon>
        <taxon>Parvularculaceae</taxon>
        <taxon>Aquisalinus</taxon>
    </lineage>
</organism>
<dbReference type="PROSITE" id="PS51257">
    <property type="entry name" value="PROKAR_LIPOPROTEIN"/>
    <property type="match status" value="1"/>
</dbReference>
<evidence type="ECO:0000313" key="2">
    <source>
        <dbReference type="EMBL" id="GGD18240.1"/>
    </source>
</evidence>
<evidence type="ECO:0000313" key="3">
    <source>
        <dbReference type="Proteomes" id="UP000613582"/>
    </source>
</evidence>
<evidence type="ECO:0008006" key="4">
    <source>
        <dbReference type="Google" id="ProtNLM"/>
    </source>
</evidence>
<accession>A0A8J2V342</accession>
<evidence type="ECO:0000256" key="1">
    <source>
        <dbReference type="SAM" id="SignalP"/>
    </source>
</evidence>
<dbReference type="RefSeq" id="WP_188160709.1">
    <property type="nucleotide sequence ID" value="NZ_BMGH01000002.1"/>
</dbReference>
<reference evidence="2" key="2">
    <citation type="submission" date="2020-09" db="EMBL/GenBank/DDBJ databases">
        <authorList>
            <person name="Sun Q."/>
            <person name="Zhou Y."/>
        </authorList>
    </citation>
    <scope>NUCLEOTIDE SEQUENCE</scope>
    <source>
        <strain evidence="2">CGMCC 1.12921</strain>
    </source>
</reference>
<proteinExistence type="predicted"/>
<sequence length="104" mass="11305">MKRHIILAALAAAALGVTGCAGLGAESYGDQLKSQGNATAALGKDWNEGEKSIERGREMIEDGNRKINDGERDKRRGTDMIRAGEQMKLNAEEMMRQREEQAGA</sequence>
<keyword evidence="1" id="KW-0732">Signal</keyword>
<reference evidence="2" key="1">
    <citation type="journal article" date="2014" name="Int. J. Syst. Evol. Microbiol.">
        <title>Complete genome sequence of Corynebacterium casei LMG S-19264T (=DSM 44701T), isolated from a smear-ripened cheese.</title>
        <authorList>
            <consortium name="US DOE Joint Genome Institute (JGI-PGF)"/>
            <person name="Walter F."/>
            <person name="Albersmeier A."/>
            <person name="Kalinowski J."/>
            <person name="Ruckert C."/>
        </authorList>
    </citation>
    <scope>NUCLEOTIDE SEQUENCE</scope>
    <source>
        <strain evidence="2">CGMCC 1.12921</strain>
    </source>
</reference>
<feature type="chain" id="PRO_5035208568" description="Lipoprotein" evidence="1">
    <location>
        <begin position="22"/>
        <end position="104"/>
    </location>
</feature>
<dbReference type="EMBL" id="BMGH01000002">
    <property type="protein sequence ID" value="GGD18240.1"/>
    <property type="molecule type" value="Genomic_DNA"/>
</dbReference>